<evidence type="ECO:0000256" key="8">
    <source>
        <dbReference type="PIRSR" id="PIRSR614732-1"/>
    </source>
</evidence>
<keyword evidence="5 10" id="KW-0210">Decarboxylase</keyword>
<dbReference type="CDD" id="cd04725">
    <property type="entry name" value="OMP_decarboxylase_like"/>
    <property type="match status" value="1"/>
</dbReference>
<dbReference type="PANTHER" id="PTHR32119">
    <property type="entry name" value="OROTIDINE 5'-PHOSPHATE DECARBOXYLASE"/>
    <property type="match status" value="1"/>
</dbReference>
<dbReference type="InterPro" id="IPR011060">
    <property type="entry name" value="RibuloseP-bd_barrel"/>
</dbReference>
<evidence type="ECO:0000313" key="12">
    <source>
        <dbReference type="EMBL" id="CAD8544319.1"/>
    </source>
</evidence>
<dbReference type="InterPro" id="IPR013785">
    <property type="entry name" value="Aldolase_TIM"/>
</dbReference>
<evidence type="ECO:0000256" key="10">
    <source>
        <dbReference type="RuleBase" id="RU000512"/>
    </source>
</evidence>
<evidence type="ECO:0000256" key="2">
    <source>
        <dbReference type="ARBA" id="ARBA00011738"/>
    </source>
</evidence>
<comment type="catalytic activity">
    <reaction evidence="10">
        <text>orotidine 5'-phosphate + H(+) = UMP + CO2</text>
        <dbReference type="Rhea" id="RHEA:11596"/>
        <dbReference type="ChEBI" id="CHEBI:15378"/>
        <dbReference type="ChEBI" id="CHEBI:16526"/>
        <dbReference type="ChEBI" id="CHEBI:57538"/>
        <dbReference type="ChEBI" id="CHEBI:57865"/>
        <dbReference type="EC" id="4.1.1.23"/>
    </reaction>
</comment>
<accession>A0A7S0P039</accession>
<dbReference type="NCBIfam" id="TIGR01740">
    <property type="entry name" value="pyrF"/>
    <property type="match status" value="1"/>
</dbReference>
<keyword evidence="7 10" id="KW-0456">Lyase</keyword>
<comment type="pathway">
    <text evidence="1 10">Pyrimidine metabolism; UMP biosynthesis via de novo pathway; UMP from orotate: step 2/2.</text>
</comment>
<dbReference type="InterPro" id="IPR001754">
    <property type="entry name" value="OMPdeCOase_dom"/>
</dbReference>
<dbReference type="Pfam" id="PF00215">
    <property type="entry name" value="OMPdecase"/>
    <property type="match status" value="1"/>
</dbReference>
<dbReference type="GO" id="GO:0005829">
    <property type="term" value="C:cytosol"/>
    <property type="evidence" value="ECO:0007669"/>
    <property type="project" value="TreeGrafter"/>
</dbReference>
<proteinExistence type="inferred from homology"/>
<evidence type="ECO:0000259" key="11">
    <source>
        <dbReference type="SMART" id="SM00934"/>
    </source>
</evidence>
<dbReference type="Gene3D" id="3.20.20.70">
    <property type="entry name" value="Aldolase class I"/>
    <property type="match status" value="1"/>
</dbReference>
<dbReference type="UniPathway" id="UPA00070">
    <property type="reaction ID" value="UER00120"/>
</dbReference>
<sequence>MQATVYVAIDTPDLKAARELVSEVSMEGIGLKIGLEFFVANGSSGVRDLMAGACAPLFLDLKFHDIPNTVAGAVRAAVALEPAVINVHAGGGAAMMRAAVAAVSEAAKSVGVRRPLVLAVTVLTSMDESDLIAVGQQGPPHDQVVRLATLAQECGMDGVVCSAREIELIRKNCGRDFVLIVPGIRPAGSSQGDQKRVMTPSEAMRAGATALVVGRPITSATHKREAALAVLRECEAALPTVPAPEPAPVV</sequence>
<dbReference type="InterPro" id="IPR018089">
    <property type="entry name" value="OMPdecase_AS"/>
</dbReference>
<feature type="domain" description="Orotidine 5'-phosphate decarboxylase" evidence="11">
    <location>
        <begin position="4"/>
        <end position="230"/>
    </location>
</feature>
<feature type="binding site" evidence="9">
    <location>
        <position position="215"/>
    </location>
    <ligand>
        <name>substrate</name>
    </ligand>
</feature>
<evidence type="ECO:0000256" key="5">
    <source>
        <dbReference type="ARBA" id="ARBA00022793"/>
    </source>
</evidence>
<comment type="similarity">
    <text evidence="10">Belongs to the OMP decarboxylase family.</text>
</comment>
<keyword evidence="6 10" id="KW-0665">Pyrimidine biosynthesis</keyword>
<feature type="active site" description="For OMPdecase activity" evidence="8">
    <location>
        <position position="62"/>
    </location>
</feature>
<name>A0A7S0P039_9EUKA</name>
<dbReference type="FunFam" id="3.20.20.70:FF:000015">
    <property type="entry name" value="Orotidine 5'-phosphate decarboxylase"/>
    <property type="match status" value="1"/>
</dbReference>
<reference evidence="12" key="1">
    <citation type="submission" date="2021-01" db="EMBL/GenBank/DDBJ databases">
        <authorList>
            <person name="Corre E."/>
            <person name="Pelletier E."/>
            <person name="Niang G."/>
            <person name="Scheremetjew M."/>
            <person name="Finn R."/>
            <person name="Kale V."/>
            <person name="Holt S."/>
            <person name="Cochrane G."/>
            <person name="Meng A."/>
            <person name="Brown T."/>
            <person name="Cohen L."/>
        </authorList>
    </citation>
    <scope>NUCLEOTIDE SEQUENCE</scope>
    <source>
        <strain evidence="12">RCC1130</strain>
    </source>
</reference>
<dbReference type="GO" id="GO:0006207">
    <property type="term" value="P:'de novo' pyrimidine nucleobase biosynthetic process"/>
    <property type="evidence" value="ECO:0007669"/>
    <property type="project" value="InterPro"/>
</dbReference>
<comment type="subunit">
    <text evidence="2">Homodimer.</text>
</comment>
<feature type="active site" description="For OMPdecase activity" evidence="8">
    <location>
        <position position="60"/>
    </location>
</feature>
<feature type="binding site" evidence="9">
    <location>
        <position position="194"/>
    </location>
    <ligand>
        <name>substrate</name>
    </ligand>
</feature>
<dbReference type="GO" id="GO:0044205">
    <property type="term" value="P:'de novo' UMP biosynthetic process"/>
    <property type="evidence" value="ECO:0007669"/>
    <property type="project" value="UniProtKB-UniPathway"/>
</dbReference>
<evidence type="ECO:0000256" key="4">
    <source>
        <dbReference type="ARBA" id="ARBA00021923"/>
    </source>
</evidence>
<feature type="binding site" evidence="9">
    <location>
        <position position="124"/>
    </location>
    <ligand>
        <name>substrate</name>
    </ligand>
</feature>
<dbReference type="HAMAP" id="MF_01200_B">
    <property type="entry name" value="OMPdecase_type1_B"/>
    <property type="match status" value="1"/>
</dbReference>
<dbReference type="PROSITE" id="PS00156">
    <property type="entry name" value="OMPDECASE"/>
    <property type="match status" value="1"/>
</dbReference>
<gene>
    <name evidence="12" type="ORF">CLEP1334_LOCUS19606</name>
</gene>
<dbReference type="GO" id="GO:0004590">
    <property type="term" value="F:orotidine-5'-phosphate decarboxylase activity"/>
    <property type="evidence" value="ECO:0007669"/>
    <property type="project" value="UniProtKB-EC"/>
</dbReference>
<evidence type="ECO:0000256" key="3">
    <source>
        <dbReference type="ARBA" id="ARBA00012321"/>
    </source>
</evidence>
<feature type="active site" description="For OMPdecase activity" evidence="8">
    <location>
        <position position="65"/>
    </location>
</feature>
<evidence type="ECO:0000256" key="9">
    <source>
        <dbReference type="PIRSR" id="PIRSR614732-2"/>
    </source>
</evidence>
<protein>
    <recommendedName>
        <fullName evidence="4 10">Orotidine 5'-phosphate decarboxylase</fullName>
        <ecNumber evidence="3 10">4.1.1.23</ecNumber>
    </recommendedName>
</protein>
<dbReference type="SMART" id="SM00934">
    <property type="entry name" value="OMPdecase"/>
    <property type="match status" value="1"/>
</dbReference>
<evidence type="ECO:0000256" key="7">
    <source>
        <dbReference type="ARBA" id="ARBA00023239"/>
    </source>
</evidence>
<feature type="binding site" evidence="9">
    <location>
        <position position="10"/>
    </location>
    <ligand>
        <name>substrate</name>
    </ligand>
</feature>
<dbReference type="PANTHER" id="PTHR32119:SF2">
    <property type="entry name" value="OROTIDINE 5'-PHOSPHATE DECARBOXYLASE"/>
    <property type="match status" value="1"/>
</dbReference>
<feature type="binding site" evidence="9">
    <location>
        <position position="214"/>
    </location>
    <ligand>
        <name>substrate</name>
    </ligand>
</feature>
<dbReference type="InterPro" id="IPR014732">
    <property type="entry name" value="OMPdecase"/>
</dbReference>
<evidence type="ECO:0000256" key="6">
    <source>
        <dbReference type="ARBA" id="ARBA00022975"/>
    </source>
</evidence>
<feature type="binding site" evidence="9">
    <location>
        <position position="32"/>
    </location>
    <ligand>
        <name>substrate</name>
    </ligand>
</feature>
<organism evidence="12">
    <name type="scientific">Calcidiscus leptoporus</name>
    <dbReference type="NCBI Taxonomy" id="127549"/>
    <lineage>
        <taxon>Eukaryota</taxon>
        <taxon>Haptista</taxon>
        <taxon>Haptophyta</taxon>
        <taxon>Prymnesiophyceae</taxon>
        <taxon>Coccolithales</taxon>
        <taxon>Calcidiscaceae</taxon>
        <taxon>Calcidiscus</taxon>
    </lineage>
</organism>
<dbReference type="SUPFAM" id="SSF51366">
    <property type="entry name" value="Ribulose-phoshate binding barrel"/>
    <property type="match status" value="1"/>
</dbReference>
<dbReference type="AlphaFoldDB" id="A0A7S0P039"/>
<dbReference type="EMBL" id="HBER01038723">
    <property type="protein sequence ID" value="CAD8544319.1"/>
    <property type="molecule type" value="Transcribed_RNA"/>
</dbReference>
<feature type="binding site" evidence="9">
    <location>
        <position position="185"/>
    </location>
    <ligand>
        <name>substrate</name>
    </ligand>
</feature>
<dbReference type="EC" id="4.1.1.23" evidence="3 10"/>
<evidence type="ECO:0000256" key="1">
    <source>
        <dbReference type="ARBA" id="ARBA00004861"/>
    </source>
</evidence>
<dbReference type="InterPro" id="IPR047596">
    <property type="entry name" value="OMPdecase_bac"/>
</dbReference>
<dbReference type="NCBIfam" id="NF001273">
    <property type="entry name" value="PRK00230.1"/>
    <property type="match status" value="1"/>
</dbReference>